<evidence type="ECO:0008006" key="6">
    <source>
        <dbReference type="Google" id="ProtNLM"/>
    </source>
</evidence>
<evidence type="ECO:0000256" key="2">
    <source>
        <dbReference type="ARBA" id="ARBA00023002"/>
    </source>
</evidence>
<keyword evidence="5" id="KW-1185">Reference proteome</keyword>
<sequence>MTLQGQAALVLGGASGIGLGTAAELLRAGANVAICDVSSVTGLAAAAKFQKEFGAKRCFFVQADAREDAKMEAAFITTKKHFNRLDIFINSAGIVNDEDWNLCVDVNMKGIIRGTLLAWKHMGKQEGGDGGTVVNIASILGLTHLSSIPVYTATKHAVVGWGRACGAPYHVERTGVRVLTMCPGVTETNLIAPGQPKCLLPEILPVMEKELAELPSQKVAPVAGAMLHLLLNAPSGSVWVSEGGEEPYEVAVPERRHMRVIP</sequence>
<comment type="caution">
    <text evidence="4">The sequence shown here is derived from an EMBL/GenBank/DDBJ whole genome shotgun (WGS) entry which is preliminary data.</text>
</comment>
<proteinExistence type="inferred from homology"/>
<organism evidence="4 5">
    <name type="scientific">Gryllus longicercus</name>
    <dbReference type="NCBI Taxonomy" id="2509291"/>
    <lineage>
        <taxon>Eukaryota</taxon>
        <taxon>Metazoa</taxon>
        <taxon>Ecdysozoa</taxon>
        <taxon>Arthropoda</taxon>
        <taxon>Hexapoda</taxon>
        <taxon>Insecta</taxon>
        <taxon>Pterygota</taxon>
        <taxon>Neoptera</taxon>
        <taxon>Polyneoptera</taxon>
        <taxon>Orthoptera</taxon>
        <taxon>Ensifera</taxon>
        <taxon>Gryllidea</taxon>
        <taxon>Grylloidea</taxon>
        <taxon>Gryllidae</taxon>
        <taxon>Gryllinae</taxon>
        <taxon>Gryllus</taxon>
    </lineage>
</organism>
<dbReference type="PANTHER" id="PTHR44229">
    <property type="entry name" value="15-HYDROXYPROSTAGLANDIN DEHYDROGENASE [NAD(+)]"/>
    <property type="match status" value="1"/>
</dbReference>
<dbReference type="AlphaFoldDB" id="A0AAN9W5Q1"/>
<dbReference type="PRINTS" id="PR00081">
    <property type="entry name" value="GDHRDH"/>
</dbReference>
<reference evidence="4 5" key="1">
    <citation type="submission" date="2024-03" db="EMBL/GenBank/DDBJ databases">
        <title>The genome assembly and annotation of the cricket Gryllus longicercus Weissman &amp; Gray.</title>
        <authorList>
            <person name="Szrajer S."/>
            <person name="Gray D."/>
            <person name="Ylla G."/>
        </authorList>
    </citation>
    <scope>NUCLEOTIDE SEQUENCE [LARGE SCALE GENOMIC DNA]</scope>
    <source>
        <strain evidence="4">DAG 2021-001</strain>
        <tissue evidence="4">Whole body minus gut</tissue>
    </source>
</reference>
<dbReference type="Pfam" id="PF00106">
    <property type="entry name" value="adh_short"/>
    <property type="match status" value="1"/>
</dbReference>
<evidence type="ECO:0000313" key="5">
    <source>
        <dbReference type="Proteomes" id="UP001378592"/>
    </source>
</evidence>
<evidence type="ECO:0000256" key="1">
    <source>
        <dbReference type="ARBA" id="ARBA00006484"/>
    </source>
</evidence>
<dbReference type="FunFam" id="3.40.50.720:FF:000149">
    <property type="entry name" value="15-hydroxyprostaglandin dehydrogenase [NAD(+)]"/>
    <property type="match status" value="1"/>
</dbReference>
<dbReference type="GO" id="GO:0016616">
    <property type="term" value="F:oxidoreductase activity, acting on the CH-OH group of donors, NAD or NADP as acceptor"/>
    <property type="evidence" value="ECO:0007669"/>
    <property type="project" value="TreeGrafter"/>
</dbReference>
<dbReference type="SUPFAM" id="SSF51735">
    <property type="entry name" value="NAD(P)-binding Rossmann-fold domains"/>
    <property type="match status" value="1"/>
</dbReference>
<protein>
    <recommendedName>
        <fullName evidence="6">Alcohol dehydrogenase</fullName>
    </recommendedName>
</protein>
<dbReference type="InterPro" id="IPR036291">
    <property type="entry name" value="NAD(P)-bd_dom_sf"/>
</dbReference>
<evidence type="ECO:0000256" key="3">
    <source>
        <dbReference type="RuleBase" id="RU000363"/>
    </source>
</evidence>
<evidence type="ECO:0000313" key="4">
    <source>
        <dbReference type="EMBL" id="KAK7873785.1"/>
    </source>
</evidence>
<dbReference type="Gene3D" id="3.40.50.720">
    <property type="entry name" value="NAD(P)-binding Rossmann-like Domain"/>
    <property type="match status" value="1"/>
</dbReference>
<dbReference type="EMBL" id="JAZDUA010000009">
    <property type="protein sequence ID" value="KAK7873785.1"/>
    <property type="molecule type" value="Genomic_DNA"/>
</dbReference>
<accession>A0AAN9W5Q1</accession>
<dbReference type="Proteomes" id="UP001378592">
    <property type="component" value="Unassembled WGS sequence"/>
</dbReference>
<name>A0AAN9W5Q1_9ORTH</name>
<dbReference type="PRINTS" id="PR00080">
    <property type="entry name" value="SDRFAMILY"/>
</dbReference>
<dbReference type="InterPro" id="IPR002347">
    <property type="entry name" value="SDR_fam"/>
</dbReference>
<keyword evidence="2" id="KW-0560">Oxidoreductase</keyword>
<dbReference type="PANTHER" id="PTHR44229:SF8">
    <property type="entry name" value="ALCOHOL DEHYDROGENASE-RELATED"/>
    <property type="match status" value="1"/>
</dbReference>
<dbReference type="GO" id="GO:0005737">
    <property type="term" value="C:cytoplasm"/>
    <property type="evidence" value="ECO:0007669"/>
    <property type="project" value="TreeGrafter"/>
</dbReference>
<comment type="similarity">
    <text evidence="1 3">Belongs to the short-chain dehydrogenases/reductases (SDR) family.</text>
</comment>
<gene>
    <name evidence="4" type="ORF">R5R35_005772</name>
</gene>